<reference evidence="2" key="1">
    <citation type="submission" date="2023-10" db="EMBL/GenBank/DDBJ databases">
        <authorList>
            <person name="Chen Y."/>
            <person name="Shah S."/>
            <person name="Dougan E. K."/>
            <person name="Thang M."/>
            <person name="Chan C."/>
        </authorList>
    </citation>
    <scope>NUCLEOTIDE SEQUENCE [LARGE SCALE GENOMIC DNA]</scope>
</reference>
<feature type="transmembrane region" description="Helical" evidence="1">
    <location>
        <begin position="42"/>
        <end position="66"/>
    </location>
</feature>
<comment type="caution">
    <text evidence="2">The sequence shown here is derived from an EMBL/GenBank/DDBJ whole genome shotgun (WGS) entry which is preliminary data.</text>
</comment>
<organism evidence="2 3">
    <name type="scientific">Prorocentrum cordatum</name>
    <dbReference type="NCBI Taxonomy" id="2364126"/>
    <lineage>
        <taxon>Eukaryota</taxon>
        <taxon>Sar</taxon>
        <taxon>Alveolata</taxon>
        <taxon>Dinophyceae</taxon>
        <taxon>Prorocentrales</taxon>
        <taxon>Prorocentraceae</taxon>
        <taxon>Prorocentrum</taxon>
    </lineage>
</organism>
<proteinExistence type="predicted"/>
<dbReference type="EMBL" id="CAUYUJ010014615">
    <property type="protein sequence ID" value="CAK0843868.1"/>
    <property type="molecule type" value="Genomic_DNA"/>
</dbReference>
<gene>
    <name evidence="2" type="ORF">PCOR1329_LOCUS38088</name>
</gene>
<evidence type="ECO:0000313" key="2">
    <source>
        <dbReference type="EMBL" id="CAK0843868.1"/>
    </source>
</evidence>
<protein>
    <submittedName>
        <fullName evidence="2">Uncharacterized protein</fullName>
    </submittedName>
</protein>
<accession>A0ABN9TDN4</accession>
<keyword evidence="1" id="KW-0472">Membrane</keyword>
<keyword evidence="3" id="KW-1185">Reference proteome</keyword>
<evidence type="ECO:0000256" key="1">
    <source>
        <dbReference type="SAM" id="Phobius"/>
    </source>
</evidence>
<keyword evidence="1" id="KW-0812">Transmembrane</keyword>
<sequence length="186" mass="20278">MSAAGLSRRWGASHRRFPLGRTTGGSAPTGGWVMYAVDQAGVYLFGAAWTVTATFLGLLSATGILAPGGAQSPRHLRALQLGSWAVSRVFCLCARRRAPGDAELDELLPLAPPQPTAAKWCGQAAGPGTTTEHFRPRVKGRGSKRKFNDLPIWHQGQVARRRLNFDEVLRVDRKGLLQGSFRFDWI</sequence>
<name>A0ABN9TDN4_9DINO</name>
<dbReference type="Proteomes" id="UP001189429">
    <property type="component" value="Unassembled WGS sequence"/>
</dbReference>
<evidence type="ECO:0000313" key="3">
    <source>
        <dbReference type="Proteomes" id="UP001189429"/>
    </source>
</evidence>
<keyword evidence="1" id="KW-1133">Transmembrane helix</keyword>